<dbReference type="NCBIfam" id="NF033679">
    <property type="entry name" value="DNRLRE_dom"/>
    <property type="match status" value="1"/>
</dbReference>
<organism evidence="4 5">
    <name type="scientific">Streptomyces boetiae</name>
    <dbReference type="NCBI Taxonomy" id="3075541"/>
    <lineage>
        <taxon>Bacteria</taxon>
        <taxon>Bacillati</taxon>
        <taxon>Actinomycetota</taxon>
        <taxon>Actinomycetes</taxon>
        <taxon>Kitasatosporales</taxon>
        <taxon>Streptomycetaceae</taxon>
        <taxon>Streptomyces</taxon>
    </lineage>
</organism>
<evidence type="ECO:0000259" key="3">
    <source>
        <dbReference type="Pfam" id="PF25023"/>
    </source>
</evidence>
<dbReference type="Gene3D" id="2.180.10.10">
    <property type="entry name" value="RHS repeat-associated core"/>
    <property type="match status" value="2"/>
</dbReference>
<accession>A0ABU2L7T3</accession>
<feature type="domain" description="Teneurin-like YD-shell" evidence="3">
    <location>
        <begin position="1526"/>
        <end position="1764"/>
    </location>
</feature>
<protein>
    <submittedName>
        <fullName evidence="4">DNRLRE domain-containing protein</fullName>
    </submittedName>
</protein>
<keyword evidence="5" id="KW-1185">Reference proteome</keyword>
<dbReference type="InterPro" id="IPR022385">
    <property type="entry name" value="Rhs_assc_core"/>
</dbReference>
<name>A0ABU2L7T3_9ACTN</name>
<comment type="caution">
    <text evidence="4">The sequence shown here is derived from an EMBL/GenBank/DDBJ whole genome shotgun (WGS) entry which is preliminary data.</text>
</comment>
<feature type="compositionally biased region" description="Low complexity" evidence="2">
    <location>
        <begin position="1493"/>
        <end position="1516"/>
    </location>
</feature>
<sequence length="2085" mass="222470">MVFSRWRRLLTRVTLGVAGLLILEAALVAGESGMAFAATGRGPESRQEEDSDVPRVAEAADIASARVAARLGGERVEALSERTETSTTWVNPDGTLTTELSAGPIRFRRDGEWVDVDVDLEPREGGGFAAEAHPAGLVLAGQGGTPPASLEAARNARPRDLVRLGSGDEEVVLGWRGGLPEPRVDGTTARYRNALPGADLIVEATRTGFEQFVELRRAPRDGRFSYALTLETEGLDAEAREDGSILFTDAESGEDRAVMPAPVMWDATVDETSGEHTRTVPVDVEITGEGQELEILLTPDAQFLEDPETVYPVTVDPSTASLGNVFDTYVKQGETTDLSADTELHIGNPGTTNPDGTPRYARSFITWDTSPIRDALIGSAELELYNVHSGNTSCSGQTWTVWETGAASTSSRWTSQPQWIQQYATSTETAGRAECGGDGWIGADVTELVQSWASADVTRGYMGVRAPSGDTAQWKQVRSANAASNPPRLTVTYNYRPRTGTRQEAGPPYFSYGGAYTVNTTTPTLRDTFVDANGDRVNGTFQIYDDATNSQVGDVIVSSYVPSGQAASVTVPEGLLSNGRTYRFRTSPYDGTHYNTGWSAWRTFTVDTSAPSAPTAITSTDYPSGQWTGGAEEEGTFTVTPPAGDHQWLEWSLDGVTWTKVTTSGTAGNRDIAVTPPRDGTHTLRVRAVDRADNKSEALEYTFHAGPGGFLQPTEGERTARRLTLAAEADGSRYDSVSFSWRRSAADPWTAIPTADVTSGGQPLTAWPVPLANGENAPLVWDAAGTVTPDGTIEIKADFTGSGGVSGSTQPLTVVVDRQADGAATEEIGPGSLNLLTGDYTISESDTSYYEMAVSRTASSRTPAAGAQQTGQAAIFGDEWVAGTIAELTDSDYAHVRRISDTAVAVVTSDTSEIHFTANAAGNAWVPEPGAEALTLTGSVSGSFTLTDTEGTVTRFTRPSPSAPTWPVSSTLLDGLDNSTTTIVSETVTVDGQQLARPRMVIAPTSAVEAATCAATPTTRGCRVLEFVYATSTTATSSAFGDYAGQVREILLYATGKGGTSATARAVAAYRYDTEGRLRQQWNPRLAQSTGTEYAYDSVGRVVSHRSATDQPWTFAYGQAGSGPIAGDGMLLSVSRPFLRQGSTDIVDGNAVQTVVYDVPLAGSGAPHDMGSGDVRAWGQTDAPTDATAVFPADSVPPSHTGDGLSVLDYARSEIHYLGASAREVNTAQPGGHISTTEYDRFGNTVRELTAANRAVALGITAADRATQAGLGIAQLSSAERADLLSTESRYNATGTRELESFGPLRRVDLTENLVSGSTTLVPTGTSVTARTWTVNEYDAGRPTDGTATVRDQVTRVTTGAQVREHPGVHGERRVTQTVYDWAAGLPIQTIEDPGGLALTTTTEHDAQGRVTRVIPPGGSATGASTVVTTYWSATGTGTCQGRPEWADLLCSTGPGGAITGGGSNPAQLPTTTNEYDSWGNTTARIETANGSTRTTTTAHDGAGRPTTTTVTGGVGQAVPASTTVYDAATGRVSQITSPSGGTISQTYDTLGRLISYTDADGGTTNTAYDVLDRPVEITDTAPSTVTFTYDHTAEPRGMATSSTDSVAGTFRATYDADGSLATERLPGGYTLRITEDTTGSPIARTYTRDSDGTVVYTNAATESIHGQTTMDAGWSDQTYRYDTTGRLTSVEDTAATVCTRRAYTLNDRTNRTALTTASGAPGADCPTSGGTATNHSYDTADRLVDGGYAYDAFARATTLPGGIGIGYYTNDLAHRQTTATNRQTWQLDAALRFRSWTTEVNSGGTWTQTGSRLNHYDSDSDNPRWIIENTSTGALTRNVESLSGDLAATTNATGNTLLHLSDIHGDIALQLPLTPGQAPIALDTDEYGNPRPGQSPMRYNWLGSKQRSSETITGLTLMGVRQYNPTTGLFLTPDPIPGGNANAYEYCSADPVNCYDLDGRWGWLRRRARQFRSWAGRTMRNPNVRHWYYGGRALQGALNPITRARTIYRWARNPRRAYQTCSRNYRAGIQCFSMALGGSSAFRFGRRYVQNYRYLREYNSQLTHRGRQRVCRRYTGYRGRGRCT</sequence>
<gene>
    <name evidence="4" type="ORF">RM780_11775</name>
</gene>
<dbReference type="InterPro" id="IPR056823">
    <property type="entry name" value="TEN-like_YD-shell"/>
</dbReference>
<dbReference type="PANTHER" id="PTHR32305:SF17">
    <property type="entry name" value="TRNA NUCLEASE WAPA"/>
    <property type="match status" value="1"/>
</dbReference>
<dbReference type="InterPro" id="IPR050708">
    <property type="entry name" value="T6SS_VgrG/RHS"/>
</dbReference>
<dbReference type="NCBIfam" id="TIGR01643">
    <property type="entry name" value="YD_repeat_2x"/>
    <property type="match status" value="2"/>
</dbReference>
<dbReference type="Pfam" id="PF25023">
    <property type="entry name" value="TEN_YD-shell"/>
    <property type="match status" value="1"/>
</dbReference>
<proteinExistence type="predicted"/>
<feature type="region of interest" description="Disordered" evidence="2">
    <location>
        <begin position="1491"/>
        <end position="1516"/>
    </location>
</feature>
<evidence type="ECO:0000256" key="2">
    <source>
        <dbReference type="SAM" id="MobiDB-lite"/>
    </source>
</evidence>
<dbReference type="NCBIfam" id="TIGR03696">
    <property type="entry name" value="Rhs_assc_core"/>
    <property type="match status" value="1"/>
</dbReference>
<reference evidence="5" key="1">
    <citation type="submission" date="2023-07" db="EMBL/GenBank/DDBJ databases">
        <title>30 novel species of actinomycetes from the DSMZ collection.</title>
        <authorList>
            <person name="Nouioui I."/>
        </authorList>
    </citation>
    <scope>NUCLEOTIDE SEQUENCE [LARGE SCALE GENOMIC DNA]</scope>
    <source>
        <strain evidence="5">DSM 44917</strain>
    </source>
</reference>
<evidence type="ECO:0000313" key="5">
    <source>
        <dbReference type="Proteomes" id="UP001183388"/>
    </source>
</evidence>
<keyword evidence="1" id="KW-0677">Repeat</keyword>
<evidence type="ECO:0000313" key="4">
    <source>
        <dbReference type="EMBL" id="MDT0307638.1"/>
    </source>
</evidence>
<dbReference type="EMBL" id="JAVREN010000013">
    <property type="protein sequence ID" value="MDT0307638.1"/>
    <property type="molecule type" value="Genomic_DNA"/>
</dbReference>
<evidence type="ECO:0000256" key="1">
    <source>
        <dbReference type="ARBA" id="ARBA00022737"/>
    </source>
</evidence>
<dbReference type="Proteomes" id="UP001183388">
    <property type="component" value="Unassembled WGS sequence"/>
</dbReference>
<dbReference type="InterPro" id="IPR006530">
    <property type="entry name" value="YD"/>
</dbReference>
<dbReference type="PANTHER" id="PTHR32305">
    <property type="match status" value="1"/>
</dbReference>